<dbReference type="AlphaFoldDB" id="A0A841ILE3"/>
<dbReference type="Gene3D" id="3.40.50.620">
    <property type="entry name" value="HUPs"/>
    <property type="match status" value="1"/>
</dbReference>
<name>A0A841ILE3_9ACTN</name>
<dbReference type="PANTHER" id="PTHR30336">
    <property type="entry name" value="INNER MEMBRANE PROTEIN, PROBABLE PERMEASE"/>
    <property type="match status" value="1"/>
</dbReference>
<evidence type="ECO:0000313" key="3">
    <source>
        <dbReference type="Proteomes" id="UP000536604"/>
    </source>
</evidence>
<dbReference type="RefSeq" id="WP_184289460.1">
    <property type="nucleotide sequence ID" value="NZ_JACHJO010000004.1"/>
</dbReference>
<protein>
    <submittedName>
        <fullName evidence="2">Uncharacterized SAM-binding protein YcdF (DUF218 family)</fullName>
    </submittedName>
</protein>
<dbReference type="Pfam" id="PF02698">
    <property type="entry name" value="DUF218"/>
    <property type="match status" value="1"/>
</dbReference>
<dbReference type="InterPro" id="IPR003848">
    <property type="entry name" value="DUF218"/>
</dbReference>
<sequence length="232" mass="25649">MTGKNANDPAPSPKRRTFTQEQWQQAELIWDFHQTHHRIQPCDAAIALGCNDLGVADHASELYHAGLFPTLVLTGGNSPATAEVFPRGEAVHFRERALELGVPDSAILLEPRAANTGQNITFSRQVLAEAGIDPSAVLLVSMPYMERRAFATTRKLWPEVEAVCTSAPLHLDEYVKNIGDADLVIDMMVGDLQRVMEYPRRGFAIEQEVPPQVREAYTSLIAAGFDSRLIQT</sequence>
<organism evidence="2 3">
    <name type="scientific">Nocardiopsis algeriensis</name>
    <dbReference type="NCBI Taxonomy" id="1478215"/>
    <lineage>
        <taxon>Bacteria</taxon>
        <taxon>Bacillati</taxon>
        <taxon>Actinomycetota</taxon>
        <taxon>Actinomycetes</taxon>
        <taxon>Streptosporangiales</taxon>
        <taxon>Nocardiopsidaceae</taxon>
        <taxon>Nocardiopsis</taxon>
    </lineage>
</organism>
<gene>
    <name evidence="2" type="ORF">FHS13_001432</name>
</gene>
<feature type="domain" description="DUF218" evidence="1">
    <location>
        <begin position="43"/>
        <end position="165"/>
    </location>
</feature>
<evidence type="ECO:0000313" key="2">
    <source>
        <dbReference type="EMBL" id="MBB6119483.1"/>
    </source>
</evidence>
<reference evidence="2 3" key="1">
    <citation type="submission" date="2020-08" db="EMBL/GenBank/DDBJ databases">
        <title>Genomic Encyclopedia of Type Strains, Phase III (KMG-III): the genomes of soil and plant-associated and newly described type strains.</title>
        <authorList>
            <person name="Whitman W."/>
        </authorList>
    </citation>
    <scope>NUCLEOTIDE SEQUENCE [LARGE SCALE GENOMIC DNA]</scope>
    <source>
        <strain evidence="2 3">CECT 8712</strain>
    </source>
</reference>
<dbReference type="InterPro" id="IPR051599">
    <property type="entry name" value="Cell_Envelope_Assoc"/>
</dbReference>
<dbReference type="Proteomes" id="UP000536604">
    <property type="component" value="Unassembled WGS sequence"/>
</dbReference>
<comment type="caution">
    <text evidence="2">The sequence shown here is derived from an EMBL/GenBank/DDBJ whole genome shotgun (WGS) entry which is preliminary data.</text>
</comment>
<dbReference type="EMBL" id="JACHJO010000004">
    <property type="protein sequence ID" value="MBB6119483.1"/>
    <property type="molecule type" value="Genomic_DNA"/>
</dbReference>
<dbReference type="CDD" id="cd06259">
    <property type="entry name" value="YdcF-like"/>
    <property type="match status" value="1"/>
</dbReference>
<dbReference type="GO" id="GO:0005886">
    <property type="term" value="C:plasma membrane"/>
    <property type="evidence" value="ECO:0007669"/>
    <property type="project" value="TreeGrafter"/>
</dbReference>
<evidence type="ECO:0000259" key="1">
    <source>
        <dbReference type="Pfam" id="PF02698"/>
    </source>
</evidence>
<dbReference type="InterPro" id="IPR014729">
    <property type="entry name" value="Rossmann-like_a/b/a_fold"/>
</dbReference>
<dbReference type="PANTHER" id="PTHR30336:SF20">
    <property type="entry name" value="DUF218 DOMAIN-CONTAINING PROTEIN"/>
    <property type="match status" value="1"/>
</dbReference>
<keyword evidence="3" id="KW-1185">Reference proteome</keyword>
<proteinExistence type="predicted"/>
<accession>A0A841ILE3</accession>